<dbReference type="UniPathway" id="UPA00094"/>
<dbReference type="GO" id="GO:0004316">
    <property type="term" value="F:3-oxoacyl-[acyl-carrier-protein] reductase (NADPH) activity"/>
    <property type="evidence" value="ECO:0007669"/>
    <property type="project" value="UniProtKB-UniRule"/>
</dbReference>
<dbReference type="Gene3D" id="3.40.50.720">
    <property type="entry name" value="NAD(P)-binding Rossmann-like Domain"/>
    <property type="match status" value="1"/>
</dbReference>
<feature type="domain" description="Ketoreductase" evidence="7">
    <location>
        <begin position="6"/>
        <end position="186"/>
    </location>
</feature>
<feature type="binding site" evidence="5">
    <location>
        <begin position="12"/>
        <end position="15"/>
    </location>
    <ligand>
        <name>NADP(+)</name>
        <dbReference type="ChEBI" id="CHEBI:58349"/>
    </ligand>
</feature>
<keyword evidence="3 6" id="KW-0560">Oxidoreductase</keyword>
<dbReference type="PRINTS" id="PR00081">
    <property type="entry name" value="GDHRDH"/>
</dbReference>
<dbReference type="SUPFAM" id="SSF51735">
    <property type="entry name" value="NAD(P)-binding Rossmann-fold domains"/>
    <property type="match status" value="1"/>
</dbReference>
<dbReference type="PANTHER" id="PTHR42879">
    <property type="entry name" value="3-OXOACYL-(ACYL-CARRIER-PROTEIN) REDUCTASE"/>
    <property type="match status" value="1"/>
</dbReference>
<dbReference type="FunFam" id="3.40.50.720:FF:000115">
    <property type="entry name" value="3-oxoacyl-[acyl-carrier-protein] reductase FabG"/>
    <property type="match status" value="1"/>
</dbReference>
<name>A0A318S1P9_9DEIO</name>
<feature type="binding site" evidence="5">
    <location>
        <begin position="155"/>
        <end position="159"/>
    </location>
    <ligand>
        <name>NADP(+)</name>
        <dbReference type="ChEBI" id="CHEBI:58349"/>
    </ligand>
</feature>
<evidence type="ECO:0000256" key="1">
    <source>
        <dbReference type="ARBA" id="ARBA00006484"/>
    </source>
</evidence>
<evidence type="ECO:0000313" key="9">
    <source>
        <dbReference type="Proteomes" id="UP000248326"/>
    </source>
</evidence>
<proteinExistence type="inferred from homology"/>
<dbReference type="GO" id="GO:0051287">
    <property type="term" value="F:NAD binding"/>
    <property type="evidence" value="ECO:0007669"/>
    <property type="project" value="UniProtKB-UniRule"/>
</dbReference>
<keyword evidence="9" id="KW-1185">Reference proteome</keyword>
<feature type="active site" description="Proton acceptor" evidence="4">
    <location>
        <position position="155"/>
    </location>
</feature>
<keyword evidence="2 5" id="KW-0521">NADP</keyword>
<dbReference type="AlphaFoldDB" id="A0A318S1P9"/>
<dbReference type="InterPro" id="IPR057326">
    <property type="entry name" value="KR_dom"/>
</dbReference>
<dbReference type="SMART" id="SM00822">
    <property type="entry name" value="PKS_KR"/>
    <property type="match status" value="1"/>
</dbReference>
<evidence type="ECO:0000256" key="5">
    <source>
        <dbReference type="PIRSR" id="PIRSR611284-2"/>
    </source>
</evidence>
<evidence type="ECO:0000259" key="7">
    <source>
        <dbReference type="SMART" id="SM00822"/>
    </source>
</evidence>
<evidence type="ECO:0000313" key="8">
    <source>
        <dbReference type="EMBL" id="PYE51846.1"/>
    </source>
</evidence>
<feature type="binding site" evidence="5">
    <location>
        <position position="188"/>
    </location>
    <ligand>
        <name>NADP(+)</name>
        <dbReference type="ChEBI" id="CHEBI:58349"/>
    </ligand>
</feature>
<keyword evidence="6" id="KW-0443">Lipid metabolism</keyword>
<dbReference type="InterPro" id="IPR002347">
    <property type="entry name" value="SDR_fam"/>
</dbReference>
<comment type="caution">
    <text evidence="8">The sequence shown here is derived from an EMBL/GenBank/DDBJ whole genome shotgun (WGS) entry which is preliminary data.</text>
</comment>
<feature type="binding site" evidence="5">
    <location>
        <position position="90"/>
    </location>
    <ligand>
        <name>NADP(+)</name>
        <dbReference type="ChEBI" id="CHEBI:58349"/>
    </ligand>
</feature>
<comment type="pathway">
    <text evidence="6">Lipid metabolism; fatty acid biosynthesis.</text>
</comment>
<comment type="subunit">
    <text evidence="6">Homotetramer.</text>
</comment>
<organism evidence="8 9">
    <name type="scientific">Deinococcus yavapaiensis KR-236</name>
    <dbReference type="NCBI Taxonomy" id="694435"/>
    <lineage>
        <taxon>Bacteria</taxon>
        <taxon>Thermotogati</taxon>
        <taxon>Deinococcota</taxon>
        <taxon>Deinococci</taxon>
        <taxon>Deinococcales</taxon>
        <taxon>Deinococcaceae</taxon>
        <taxon>Deinococcus</taxon>
    </lineage>
</organism>
<evidence type="ECO:0000256" key="6">
    <source>
        <dbReference type="RuleBase" id="RU366074"/>
    </source>
</evidence>
<comment type="function">
    <text evidence="6">Catalyzes the NADPH-dependent reduction of beta-ketoacyl-ACP substrates to beta-hydroxyacyl-ACP products, the first reductive step in the elongation cycle of fatty acid biosynthesis.</text>
</comment>
<keyword evidence="6" id="KW-0276">Fatty acid metabolism</keyword>
<dbReference type="RefSeq" id="WP_110887876.1">
    <property type="nucleotide sequence ID" value="NZ_QJSX01000014.1"/>
</dbReference>
<evidence type="ECO:0000256" key="2">
    <source>
        <dbReference type="ARBA" id="ARBA00022857"/>
    </source>
</evidence>
<dbReference type="InterPro" id="IPR020904">
    <property type="entry name" value="Sc_DH/Rdtase_CS"/>
</dbReference>
<dbReference type="InterPro" id="IPR050259">
    <property type="entry name" value="SDR"/>
</dbReference>
<keyword evidence="6" id="KW-0275">Fatty acid biosynthesis</keyword>
<comment type="catalytic activity">
    <reaction evidence="6">
        <text>a (3R)-hydroxyacyl-[ACP] + NADP(+) = a 3-oxoacyl-[ACP] + NADPH + H(+)</text>
        <dbReference type="Rhea" id="RHEA:17397"/>
        <dbReference type="Rhea" id="RHEA-COMP:9916"/>
        <dbReference type="Rhea" id="RHEA-COMP:9945"/>
        <dbReference type="ChEBI" id="CHEBI:15378"/>
        <dbReference type="ChEBI" id="CHEBI:57783"/>
        <dbReference type="ChEBI" id="CHEBI:58349"/>
        <dbReference type="ChEBI" id="CHEBI:78776"/>
        <dbReference type="ChEBI" id="CHEBI:78827"/>
        <dbReference type="EC" id="1.1.1.100"/>
    </reaction>
</comment>
<evidence type="ECO:0000256" key="4">
    <source>
        <dbReference type="PIRSR" id="PIRSR611284-1"/>
    </source>
</evidence>
<dbReference type="PRINTS" id="PR00080">
    <property type="entry name" value="SDRFAMILY"/>
</dbReference>
<gene>
    <name evidence="8" type="ORF">DES52_11447</name>
</gene>
<reference evidence="8 9" key="1">
    <citation type="submission" date="2018-06" db="EMBL/GenBank/DDBJ databases">
        <title>Genomic Encyclopedia of Type Strains, Phase IV (KMG-IV): sequencing the most valuable type-strain genomes for metagenomic binning, comparative biology and taxonomic classification.</title>
        <authorList>
            <person name="Goeker M."/>
        </authorList>
    </citation>
    <scope>NUCLEOTIDE SEQUENCE [LARGE SCALE GENOMIC DNA]</scope>
    <source>
        <strain evidence="8 9">DSM 18048</strain>
    </source>
</reference>
<dbReference type="EMBL" id="QJSX01000014">
    <property type="protein sequence ID" value="PYE51846.1"/>
    <property type="molecule type" value="Genomic_DNA"/>
</dbReference>
<dbReference type="Proteomes" id="UP000248326">
    <property type="component" value="Unassembled WGS sequence"/>
</dbReference>
<dbReference type="EC" id="1.1.1.100" evidence="6"/>
<keyword evidence="6" id="KW-0444">Lipid biosynthesis</keyword>
<dbReference type="Pfam" id="PF13561">
    <property type="entry name" value="adh_short_C2"/>
    <property type="match status" value="1"/>
</dbReference>
<dbReference type="PANTHER" id="PTHR42879:SF2">
    <property type="entry name" value="3-OXOACYL-[ACYL-CARRIER-PROTEIN] REDUCTASE FABG"/>
    <property type="match status" value="1"/>
</dbReference>
<sequence>MTTERRVALVTGASRGLGRAMAVRLAEAGFDVAVHYGRSDVEAQAVAQEARALGVRAEVFGADLSQPANAGKLVEDVIAAMGGLYGLVNNAGITRDTLAVRMKDDDWDAVLDTNLTAAFHAARAAIKHMMRARTGRIVNISSVVGLTGNPGQANYVASKAGLIGLTKALAKEYGGRGITVNAVAPGFIESDMTAALPENVQKTYLGSIPLGRFGQPRDVANVVAFLLSAEAAYVTGQTIGVDGGLNPH</sequence>
<dbReference type="NCBIfam" id="TIGR01830">
    <property type="entry name" value="3oxo_ACP_reduc"/>
    <property type="match status" value="1"/>
</dbReference>
<comment type="similarity">
    <text evidence="1 6">Belongs to the short-chain dehydrogenases/reductases (SDR) family.</text>
</comment>
<protein>
    <recommendedName>
        <fullName evidence="6">3-oxoacyl-[acyl-carrier-protein] reductase</fullName>
        <ecNumber evidence="6">1.1.1.100</ecNumber>
    </recommendedName>
</protein>
<accession>A0A318S1P9</accession>
<dbReference type="CDD" id="cd05333">
    <property type="entry name" value="BKR_SDR_c"/>
    <property type="match status" value="1"/>
</dbReference>
<dbReference type="InterPro" id="IPR036291">
    <property type="entry name" value="NAD(P)-bd_dom_sf"/>
</dbReference>
<evidence type="ECO:0000256" key="3">
    <source>
        <dbReference type="ARBA" id="ARBA00023002"/>
    </source>
</evidence>
<dbReference type="PROSITE" id="PS00061">
    <property type="entry name" value="ADH_SHORT"/>
    <property type="match status" value="1"/>
</dbReference>
<dbReference type="GO" id="GO:0006633">
    <property type="term" value="P:fatty acid biosynthetic process"/>
    <property type="evidence" value="ECO:0007669"/>
    <property type="project" value="UniProtKB-UniPathway"/>
</dbReference>
<dbReference type="OrthoDB" id="125587at2"/>
<dbReference type="NCBIfam" id="NF009466">
    <property type="entry name" value="PRK12826.1-2"/>
    <property type="match status" value="1"/>
</dbReference>
<dbReference type="InterPro" id="IPR011284">
    <property type="entry name" value="3oxo_ACP_reduc"/>
</dbReference>